<proteinExistence type="predicted"/>
<dbReference type="EMBL" id="JPWH01000025">
    <property type="protein sequence ID" value="RCK43450.1"/>
    <property type="molecule type" value="Genomic_DNA"/>
</dbReference>
<gene>
    <name evidence="1" type="ORF">TH25_21395</name>
</gene>
<reference evidence="1 2" key="1">
    <citation type="submission" date="2014-07" db="EMBL/GenBank/DDBJ databases">
        <title>Draft genome sequence of Thalassospira profundimaris S25-3-2.</title>
        <authorList>
            <person name="Lai Q."/>
            <person name="Shao Z."/>
        </authorList>
    </citation>
    <scope>NUCLEOTIDE SEQUENCE [LARGE SCALE GENOMIC DNA]</scope>
    <source>
        <strain evidence="1 2">S25-3-2</strain>
    </source>
</reference>
<evidence type="ECO:0000313" key="1">
    <source>
        <dbReference type="EMBL" id="RCK43450.1"/>
    </source>
</evidence>
<accession>A0A367WS69</accession>
<protein>
    <submittedName>
        <fullName evidence="1">Uncharacterized protein</fullName>
    </submittedName>
</protein>
<evidence type="ECO:0000313" key="2">
    <source>
        <dbReference type="Proteomes" id="UP000252517"/>
    </source>
</evidence>
<comment type="caution">
    <text evidence="1">The sequence shown here is derived from an EMBL/GenBank/DDBJ whole genome shotgun (WGS) entry which is preliminary data.</text>
</comment>
<name>A0A367WS69_9PROT</name>
<sequence length="91" mass="10136">MLQILAVRLPQKAASHMKTKPFPAFHTGIEALMCKTGIKTLFKYQAKKHMPPVPKPSCPVFPSLSQLVCNDRFMQTDDTKPAPPVARSVVF</sequence>
<dbReference type="Proteomes" id="UP000252517">
    <property type="component" value="Unassembled WGS sequence"/>
</dbReference>
<dbReference type="AlphaFoldDB" id="A0A367WS69"/>
<organism evidence="1 2">
    <name type="scientific">Thalassospira profundimaris</name>
    <dbReference type="NCBI Taxonomy" id="502049"/>
    <lineage>
        <taxon>Bacteria</taxon>
        <taxon>Pseudomonadati</taxon>
        <taxon>Pseudomonadota</taxon>
        <taxon>Alphaproteobacteria</taxon>
        <taxon>Rhodospirillales</taxon>
        <taxon>Thalassospiraceae</taxon>
        <taxon>Thalassospira</taxon>
    </lineage>
</organism>